<feature type="signal peptide" evidence="9">
    <location>
        <begin position="1"/>
        <end position="28"/>
    </location>
</feature>
<evidence type="ECO:0000256" key="3">
    <source>
        <dbReference type="ARBA" id="ARBA00011233"/>
    </source>
</evidence>
<dbReference type="NCBIfam" id="TIGR04183">
    <property type="entry name" value="Por_Secre_tail"/>
    <property type="match status" value="1"/>
</dbReference>
<dbReference type="Pfam" id="PF18962">
    <property type="entry name" value="Por_Secre_tail"/>
    <property type="match status" value="1"/>
</dbReference>
<evidence type="ECO:0000256" key="4">
    <source>
        <dbReference type="ARBA" id="ARBA00022723"/>
    </source>
</evidence>
<evidence type="ECO:0000313" key="12">
    <source>
        <dbReference type="Proteomes" id="UP000294824"/>
    </source>
</evidence>
<dbReference type="RefSeq" id="WP_133969475.1">
    <property type="nucleotide sequence ID" value="NZ_CANLRM010000003.1"/>
</dbReference>
<keyword evidence="4" id="KW-0479">Metal-binding</keyword>
<dbReference type="GO" id="GO:0046872">
    <property type="term" value="F:metal ion binding"/>
    <property type="evidence" value="ECO:0007669"/>
    <property type="project" value="UniProtKB-KW"/>
</dbReference>
<dbReference type="InterPro" id="IPR026444">
    <property type="entry name" value="Secre_tail"/>
</dbReference>
<evidence type="ECO:0000259" key="10">
    <source>
        <dbReference type="SMART" id="SM00607"/>
    </source>
</evidence>
<keyword evidence="6" id="KW-0430">Lectin</keyword>
<comment type="similarity">
    <text evidence="2">Belongs to the fucolectin family.</text>
</comment>
<dbReference type="Pfam" id="PF22633">
    <property type="entry name" value="F5_F8_type_C_2"/>
    <property type="match status" value="1"/>
</dbReference>
<protein>
    <submittedName>
        <fullName evidence="11">Putative secreted protein (Por secretion system target)</fullName>
    </submittedName>
</protein>
<evidence type="ECO:0000256" key="5">
    <source>
        <dbReference type="ARBA" id="ARBA00022729"/>
    </source>
</evidence>
<comment type="function">
    <text evidence="1">Acts as a defensive agent. Recognizes blood group fucosylated oligosaccharides including A, B, H and Lewis B-type antigens. Does not recognize Lewis A antigen and has low affinity for monovalent haptens.</text>
</comment>
<dbReference type="InterPro" id="IPR017853">
    <property type="entry name" value="GH"/>
</dbReference>
<keyword evidence="8" id="KW-1015">Disulfide bond</keyword>
<evidence type="ECO:0000256" key="7">
    <source>
        <dbReference type="ARBA" id="ARBA00022837"/>
    </source>
</evidence>
<dbReference type="InterPro" id="IPR006585">
    <property type="entry name" value="FTP1"/>
</dbReference>
<evidence type="ECO:0000256" key="2">
    <source>
        <dbReference type="ARBA" id="ARBA00010147"/>
    </source>
</evidence>
<dbReference type="PANTHER" id="PTHR45713:SF6">
    <property type="entry name" value="F5_8 TYPE C DOMAIN-CONTAINING PROTEIN"/>
    <property type="match status" value="1"/>
</dbReference>
<dbReference type="InterPro" id="IPR008979">
    <property type="entry name" value="Galactose-bd-like_sf"/>
</dbReference>
<dbReference type="GO" id="GO:0042806">
    <property type="term" value="F:fucose binding"/>
    <property type="evidence" value="ECO:0007669"/>
    <property type="project" value="UniProtKB-ARBA"/>
</dbReference>
<evidence type="ECO:0000256" key="8">
    <source>
        <dbReference type="ARBA" id="ARBA00023157"/>
    </source>
</evidence>
<dbReference type="GO" id="GO:0010185">
    <property type="term" value="P:regulation of cellular defense response"/>
    <property type="evidence" value="ECO:0007669"/>
    <property type="project" value="UniProtKB-ARBA"/>
</dbReference>
<feature type="domain" description="Fucolectin tachylectin-4 pentraxin-1" evidence="10">
    <location>
        <begin position="310"/>
        <end position="453"/>
    </location>
</feature>
<evidence type="ECO:0000313" key="11">
    <source>
        <dbReference type="EMBL" id="TDY59658.1"/>
    </source>
</evidence>
<gene>
    <name evidence="11" type="ORF">DFQ06_4010</name>
</gene>
<reference evidence="11 12" key="1">
    <citation type="submission" date="2019-03" db="EMBL/GenBank/DDBJ databases">
        <title>Genomic Encyclopedia of Type Strains, Phase III (KMG-III): the genomes of soil and plant-associated and newly described type strains.</title>
        <authorList>
            <person name="Whitman W."/>
        </authorList>
    </citation>
    <scope>NUCLEOTIDE SEQUENCE [LARGE SCALE GENOMIC DNA]</scope>
    <source>
        <strain evidence="11 12">CECT 8301</strain>
    </source>
</reference>
<sequence>MRLKNYSKNIKTLCIALLICCSSFTVFSQTIYTNDMEYVLGDVKQVFITNKVLTEAHADNLLKAFTEMKVNGIRIPLFGRDTNGVDLNPNKPMFDYFYTQALAQGFLIFANPAQGGGGARVANNMLNGTVPSVNGVQAATDELIARVLEFSSEYPDCTWLNPFNEDGRATSSTWSVDQIHEIYSTLHNNVNGAELIGPCTWGLPAAIDMFNNTNIEDYITVAASHNLGFNHGQWSTFINLAKARNLPVWDSEVNHNDAKGTGTRLEKAIENKVDGLVLYNAANAVNLNNGTLTNAVYTWMDLYLKDEAQPVNIAPTGIATQSSTNPSFNKGPELAIDGDTNGNFGGGSVTVTNGEANPWWQVDFGSDKSIGDIKVFNRTDGCCKARMSNFTVSVINSNNETVYSKTYADYPDQYIIAETGGVLGQIVRIDLDNGTNALTLAEVEVYASEITLSTTTIDNVEVKIYPNPVSEKLMISAPNTSFKNYTLYTVNGQIVLTNEINTKDVEVNVSTLSKGLYLLKLDGLNGSKMLKVVKD</sequence>
<dbReference type="SMART" id="SM00607">
    <property type="entry name" value="FTP"/>
    <property type="match status" value="1"/>
</dbReference>
<dbReference type="Gene3D" id="2.60.120.260">
    <property type="entry name" value="Galactose-binding domain-like"/>
    <property type="match status" value="1"/>
</dbReference>
<proteinExistence type="inferred from homology"/>
<dbReference type="SUPFAM" id="SSF51445">
    <property type="entry name" value="(Trans)glycosidases"/>
    <property type="match status" value="1"/>
</dbReference>
<dbReference type="SUPFAM" id="SSF49785">
    <property type="entry name" value="Galactose-binding domain-like"/>
    <property type="match status" value="1"/>
</dbReference>
<evidence type="ECO:0000256" key="6">
    <source>
        <dbReference type="ARBA" id="ARBA00022734"/>
    </source>
</evidence>
<accession>A0A4R8M4K6</accession>
<dbReference type="AlphaFoldDB" id="A0A4R8M4K6"/>
<dbReference type="InterPro" id="IPR051941">
    <property type="entry name" value="BG_Antigen-Binding_Lectin"/>
</dbReference>
<comment type="subunit">
    <text evidence="3">Homotrimer.</text>
</comment>
<feature type="chain" id="PRO_5020195508" evidence="9">
    <location>
        <begin position="29"/>
        <end position="535"/>
    </location>
</feature>
<dbReference type="Proteomes" id="UP000294824">
    <property type="component" value="Unassembled WGS sequence"/>
</dbReference>
<name>A0A4R8M4K6_9FLAO</name>
<dbReference type="PANTHER" id="PTHR45713">
    <property type="entry name" value="FTP DOMAIN-CONTAINING PROTEIN"/>
    <property type="match status" value="1"/>
</dbReference>
<dbReference type="EMBL" id="SORL01000015">
    <property type="protein sequence ID" value="TDY59658.1"/>
    <property type="molecule type" value="Genomic_DNA"/>
</dbReference>
<keyword evidence="12" id="KW-1185">Reference proteome</keyword>
<evidence type="ECO:0000256" key="9">
    <source>
        <dbReference type="SAM" id="SignalP"/>
    </source>
</evidence>
<organism evidence="11 12">
    <name type="scientific">Algibacter lectus</name>
    <dbReference type="NCBI Taxonomy" id="221126"/>
    <lineage>
        <taxon>Bacteria</taxon>
        <taxon>Pseudomonadati</taxon>
        <taxon>Bacteroidota</taxon>
        <taxon>Flavobacteriia</taxon>
        <taxon>Flavobacteriales</taxon>
        <taxon>Flavobacteriaceae</taxon>
        <taxon>Algibacter</taxon>
    </lineage>
</organism>
<keyword evidence="7" id="KW-0106">Calcium</keyword>
<evidence type="ECO:0000256" key="1">
    <source>
        <dbReference type="ARBA" id="ARBA00002219"/>
    </source>
</evidence>
<keyword evidence="5 9" id="KW-0732">Signal</keyword>
<comment type="caution">
    <text evidence="11">The sequence shown here is derived from an EMBL/GenBank/DDBJ whole genome shotgun (WGS) entry which is preliminary data.</text>
</comment>